<feature type="region of interest" description="Disordered" evidence="5">
    <location>
        <begin position="441"/>
        <end position="709"/>
    </location>
</feature>
<evidence type="ECO:0000256" key="2">
    <source>
        <dbReference type="ARBA" id="ARBA00022692"/>
    </source>
</evidence>
<dbReference type="PANTHER" id="PTHR15549:SF26">
    <property type="entry name" value="AXIAL BUDDING PATTERN PROTEIN 2-RELATED"/>
    <property type="match status" value="1"/>
</dbReference>
<feature type="region of interest" description="Disordered" evidence="5">
    <location>
        <begin position="258"/>
        <end position="283"/>
    </location>
</feature>
<evidence type="ECO:0000256" key="4">
    <source>
        <dbReference type="ARBA" id="ARBA00023136"/>
    </source>
</evidence>
<feature type="compositionally biased region" description="Low complexity" evidence="5">
    <location>
        <begin position="540"/>
        <end position="550"/>
    </location>
</feature>
<evidence type="ECO:0000256" key="6">
    <source>
        <dbReference type="SAM" id="Phobius"/>
    </source>
</evidence>
<dbReference type="EMBL" id="JAVRRR010000177">
    <property type="protein sequence ID" value="KAK5145084.1"/>
    <property type="molecule type" value="Genomic_DNA"/>
</dbReference>
<feature type="compositionally biased region" description="Low complexity" evidence="5">
    <location>
        <begin position="395"/>
        <end position="405"/>
    </location>
</feature>
<organism evidence="7 8">
    <name type="scientific">Rachicladosporium monterosium</name>
    <dbReference type="NCBI Taxonomy" id="1507873"/>
    <lineage>
        <taxon>Eukaryota</taxon>
        <taxon>Fungi</taxon>
        <taxon>Dikarya</taxon>
        <taxon>Ascomycota</taxon>
        <taxon>Pezizomycotina</taxon>
        <taxon>Dothideomycetes</taxon>
        <taxon>Dothideomycetidae</taxon>
        <taxon>Cladosporiales</taxon>
        <taxon>Cladosporiaceae</taxon>
        <taxon>Rachicladosporium</taxon>
    </lineage>
</organism>
<feature type="compositionally biased region" description="Polar residues" evidence="5">
    <location>
        <begin position="551"/>
        <end position="589"/>
    </location>
</feature>
<evidence type="ECO:0000313" key="7">
    <source>
        <dbReference type="EMBL" id="KAK5145084.1"/>
    </source>
</evidence>
<evidence type="ECO:0000256" key="3">
    <source>
        <dbReference type="ARBA" id="ARBA00022989"/>
    </source>
</evidence>
<comment type="subcellular location">
    <subcellularLocation>
        <location evidence="1">Membrane</location>
        <topology evidence="1">Single-pass membrane protein</topology>
    </subcellularLocation>
</comment>
<feature type="compositionally biased region" description="Acidic residues" evidence="5">
    <location>
        <begin position="471"/>
        <end position="483"/>
    </location>
</feature>
<feature type="compositionally biased region" description="Low complexity" evidence="5">
    <location>
        <begin position="626"/>
        <end position="637"/>
    </location>
</feature>
<keyword evidence="2 6" id="KW-0812">Transmembrane</keyword>
<feature type="compositionally biased region" description="Basic residues" evidence="5">
    <location>
        <begin position="524"/>
        <end position="534"/>
    </location>
</feature>
<sequence length="739" mass="78202">MAVTATQNDQYDEDASTPTMVQQNVYGICSAQAGEVLATHSTLTLPATTTSSSDVTTTTVEVYVTSSGTISSSTAFLPTTLQTFASASSSEVSPVSGYAMTIASSTAASASAFPTAAAIATAASSSESTSLTSGQAIGVSIAAFGGLGLAVALIWMFACWRRRKGKGICKSPPSQHDSYDFVDDAPPRFSPFRYGYADPRGPLGGFTGQRVELPDEKRAKSQWYREQFPVQETSEKLGPLGITVNRTVSPESLRSVRSNGTLRTISQLLPDKPGETPPRPSQKHFVRVQPSVRSPETVFEEYSSSRPSSKRVSATLMPPVPTHAALLRGKGAIQGTQYAQQQPTSVPDEVRQPSLSLTMPIKASRPVKNVPSPITISPPSVPRTANARSGDARTKSGTSSKSGGSLLDYYTSPEIDMSMNALGSPFTPISLEPQRRVKPIPAAITVTRPTYPPRAVRRTSSAGSDTSFESTDPDEPTPPDEEDKQLSPVAEHSPIAAIRYPKVPRSSNQSIPRSPVMRLAPPKSPRRHRPRREKTVRNKSTPPTAASPTSLPNHTTPVRPATTSPSLTGSTLATTSRQPESYQSATPGSAGNRLYIDTSHSRANSRARVPNHPQSSTTTTPPPPRLSATTTTATPSAGRQDSPLKGYGRVTSTAAGGGARYSRSAASTIGLQQTPEMKAPGSGGVRYAESNGGVEGKGGLRSPLWEPKLTPRRRGEDLFLEVGLASPGVLTPGPMSGRR</sequence>
<feature type="transmembrane region" description="Helical" evidence="6">
    <location>
        <begin position="136"/>
        <end position="160"/>
    </location>
</feature>
<evidence type="ECO:0000256" key="5">
    <source>
        <dbReference type="SAM" id="MobiDB-lite"/>
    </source>
</evidence>
<dbReference type="PANTHER" id="PTHR15549">
    <property type="entry name" value="PAIRED IMMUNOGLOBULIN-LIKE TYPE 2 RECEPTOR"/>
    <property type="match status" value="1"/>
</dbReference>
<keyword evidence="8" id="KW-1185">Reference proteome</keyword>
<reference evidence="7 8" key="1">
    <citation type="submission" date="2023-08" db="EMBL/GenBank/DDBJ databases">
        <title>Black Yeasts Isolated from many extreme environments.</title>
        <authorList>
            <person name="Coleine C."/>
            <person name="Stajich J.E."/>
            <person name="Selbmann L."/>
        </authorList>
    </citation>
    <scope>NUCLEOTIDE SEQUENCE [LARGE SCALE GENOMIC DNA]</scope>
    <source>
        <strain evidence="7 8">CCFEE 5386</strain>
    </source>
</reference>
<gene>
    <name evidence="7" type="ORF">LTR32_003110</name>
</gene>
<dbReference type="Proteomes" id="UP001308179">
    <property type="component" value="Unassembled WGS sequence"/>
</dbReference>
<keyword evidence="4 6" id="KW-0472">Membrane</keyword>
<evidence type="ECO:0000256" key="1">
    <source>
        <dbReference type="ARBA" id="ARBA00004167"/>
    </source>
</evidence>
<feature type="compositionally biased region" description="Polar residues" evidence="5">
    <location>
        <begin position="258"/>
        <end position="267"/>
    </location>
</feature>
<feature type="compositionally biased region" description="Polar residues" evidence="5">
    <location>
        <begin position="458"/>
        <end position="468"/>
    </location>
</feature>
<evidence type="ECO:0000313" key="8">
    <source>
        <dbReference type="Proteomes" id="UP001308179"/>
    </source>
</evidence>
<keyword evidence="3 6" id="KW-1133">Transmembrane helix</keyword>
<dbReference type="InterPro" id="IPR051694">
    <property type="entry name" value="Immunoregulatory_rcpt-like"/>
</dbReference>
<name>A0ABR0L8F2_9PEZI</name>
<proteinExistence type="predicted"/>
<feature type="region of interest" description="Disordered" evidence="5">
    <location>
        <begin position="366"/>
        <end position="405"/>
    </location>
</feature>
<protein>
    <submittedName>
        <fullName evidence="7">Uncharacterized protein</fullName>
    </submittedName>
</protein>
<accession>A0ABR0L8F2</accession>
<comment type="caution">
    <text evidence="7">The sequence shown here is derived from an EMBL/GenBank/DDBJ whole genome shotgun (WGS) entry which is preliminary data.</text>
</comment>